<protein>
    <recommendedName>
        <fullName evidence="5">Secreted protein</fullName>
    </recommendedName>
</protein>
<feature type="compositionally biased region" description="Basic and acidic residues" evidence="1">
    <location>
        <begin position="117"/>
        <end position="128"/>
    </location>
</feature>
<accession>A0A426XA80</accession>
<comment type="caution">
    <text evidence="3">The sequence shown here is derived from an EMBL/GenBank/DDBJ whole genome shotgun (WGS) entry which is preliminary data.</text>
</comment>
<dbReference type="Proteomes" id="UP000287651">
    <property type="component" value="Unassembled WGS sequence"/>
</dbReference>
<evidence type="ECO:0008006" key="5">
    <source>
        <dbReference type="Google" id="ProtNLM"/>
    </source>
</evidence>
<dbReference type="EMBL" id="AMZH03023720">
    <property type="protein sequence ID" value="RRT36350.1"/>
    <property type="molecule type" value="Genomic_DNA"/>
</dbReference>
<evidence type="ECO:0000256" key="2">
    <source>
        <dbReference type="SAM" id="SignalP"/>
    </source>
</evidence>
<organism evidence="3 4">
    <name type="scientific">Ensete ventricosum</name>
    <name type="common">Abyssinian banana</name>
    <name type="synonym">Musa ensete</name>
    <dbReference type="NCBI Taxonomy" id="4639"/>
    <lineage>
        <taxon>Eukaryota</taxon>
        <taxon>Viridiplantae</taxon>
        <taxon>Streptophyta</taxon>
        <taxon>Embryophyta</taxon>
        <taxon>Tracheophyta</taxon>
        <taxon>Spermatophyta</taxon>
        <taxon>Magnoliopsida</taxon>
        <taxon>Liliopsida</taxon>
        <taxon>Zingiberales</taxon>
        <taxon>Musaceae</taxon>
        <taxon>Ensete</taxon>
    </lineage>
</organism>
<sequence length="128" mass="14298">MRRCYASLVVAFAHGRALLPWGGSPCWLAAPPRAATWSAGPPTGIVFTSGRRCGWVSRCRLSLMREPCYRRPPLRARCCRRLPLRVAALVRGLGNSRSPPYRWPGHGRPPLQGAWPGREENRSGRLKL</sequence>
<name>A0A426XA80_ENSVE</name>
<reference evidence="3 4" key="1">
    <citation type="journal article" date="2014" name="Agronomy (Basel)">
        <title>A Draft Genome Sequence for Ensete ventricosum, the Drought-Tolerant Tree Against Hunger.</title>
        <authorList>
            <person name="Harrison J."/>
            <person name="Moore K.A."/>
            <person name="Paszkiewicz K."/>
            <person name="Jones T."/>
            <person name="Grant M."/>
            <person name="Ambacheew D."/>
            <person name="Muzemil S."/>
            <person name="Studholme D.J."/>
        </authorList>
    </citation>
    <scope>NUCLEOTIDE SEQUENCE [LARGE SCALE GENOMIC DNA]</scope>
</reference>
<evidence type="ECO:0000256" key="1">
    <source>
        <dbReference type="SAM" id="MobiDB-lite"/>
    </source>
</evidence>
<keyword evidence="2" id="KW-0732">Signal</keyword>
<evidence type="ECO:0000313" key="4">
    <source>
        <dbReference type="Proteomes" id="UP000287651"/>
    </source>
</evidence>
<gene>
    <name evidence="3" type="ORF">B296_00034344</name>
</gene>
<feature type="signal peptide" evidence="2">
    <location>
        <begin position="1"/>
        <end position="17"/>
    </location>
</feature>
<feature type="region of interest" description="Disordered" evidence="1">
    <location>
        <begin position="94"/>
        <end position="128"/>
    </location>
</feature>
<feature type="chain" id="PRO_5019126512" description="Secreted protein" evidence="2">
    <location>
        <begin position="18"/>
        <end position="128"/>
    </location>
</feature>
<proteinExistence type="predicted"/>
<evidence type="ECO:0000313" key="3">
    <source>
        <dbReference type="EMBL" id="RRT36350.1"/>
    </source>
</evidence>
<dbReference type="AlphaFoldDB" id="A0A426XA80"/>